<organism evidence="3">
    <name type="scientific">Caenorhabditis remanei</name>
    <name type="common">Caenorhabditis vulgaris</name>
    <dbReference type="NCBI Taxonomy" id="31234"/>
    <lineage>
        <taxon>Eukaryota</taxon>
        <taxon>Metazoa</taxon>
        <taxon>Ecdysozoa</taxon>
        <taxon>Nematoda</taxon>
        <taxon>Chromadorea</taxon>
        <taxon>Rhabditida</taxon>
        <taxon>Rhabditina</taxon>
        <taxon>Rhabditomorpha</taxon>
        <taxon>Rhabditoidea</taxon>
        <taxon>Rhabditidae</taxon>
        <taxon>Peloderinae</taxon>
        <taxon>Caenorhabditis</taxon>
    </lineage>
</organism>
<dbReference type="AlphaFoldDB" id="E3MJH9"/>
<dbReference type="eggNOG" id="ENOG502TK9V">
    <property type="taxonomic scope" value="Eukaryota"/>
</dbReference>
<reference evidence="1" key="1">
    <citation type="submission" date="2007-07" db="EMBL/GenBank/DDBJ databases">
        <title>PCAP assembly of the Caenorhabditis remanei genome.</title>
        <authorList>
            <consortium name="The Caenorhabditis remanei Sequencing Consortium"/>
            <person name="Wilson R.K."/>
        </authorList>
    </citation>
    <scope>NUCLEOTIDE SEQUENCE [LARGE SCALE GENOMIC DNA]</scope>
    <source>
        <strain evidence="1">PB4641</strain>
    </source>
</reference>
<dbReference type="SUPFAM" id="SSF54236">
    <property type="entry name" value="Ubiquitin-like"/>
    <property type="match status" value="1"/>
</dbReference>
<dbReference type="EMBL" id="DS268450">
    <property type="protein sequence ID" value="EFP03627.1"/>
    <property type="molecule type" value="Genomic_DNA"/>
</dbReference>
<dbReference type="OrthoDB" id="442921at2759"/>
<keyword evidence="3" id="KW-1185">Reference proteome</keyword>
<gene>
    <name evidence="1" type="ORF">CRE_19218</name>
    <name evidence="2" type="ORF">GCK72_025455</name>
</gene>
<dbReference type="CTD" id="9819622"/>
<dbReference type="Proteomes" id="UP000008281">
    <property type="component" value="Unassembled WGS sequence"/>
</dbReference>
<dbReference type="GeneID" id="9819622"/>
<dbReference type="OMA" id="RELAMDI"/>
<evidence type="ECO:0000313" key="4">
    <source>
        <dbReference type="Proteomes" id="UP000483820"/>
    </source>
</evidence>
<evidence type="ECO:0000313" key="2">
    <source>
        <dbReference type="EMBL" id="KAF1748988.1"/>
    </source>
</evidence>
<reference evidence="2 4" key="2">
    <citation type="submission" date="2019-12" db="EMBL/GenBank/DDBJ databases">
        <title>Chromosome-level assembly of the Caenorhabditis remanei genome.</title>
        <authorList>
            <person name="Teterina A.A."/>
            <person name="Willis J.H."/>
            <person name="Phillips P.C."/>
        </authorList>
    </citation>
    <scope>NUCLEOTIDE SEQUENCE [LARGE SCALE GENOMIC DNA]</scope>
    <source>
        <strain evidence="2 4">PX506</strain>
        <tissue evidence="2">Whole organism</tissue>
    </source>
</reference>
<proteinExistence type="predicted"/>
<dbReference type="Proteomes" id="UP000483820">
    <property type="component" value="Chromosome X"/>
</dbReference>
<dbReference type="InterPro" id="IPR029071">
    <property type="entry name" value="Ubiquitin-like_domsf"/>
</dbReference>
<dbReference type="STRING" id="31234.E3MJH9"/>
<dbReference type="EMBL" id="WUAV01000006">
    <property type="protein sequence ID" value="KAF1748988.1"/>
    <property type="molecule type" value="Genomic_DNA"/>
</dbReference>
<evidence type="ECO:0000313" key="1">
    <source>
        <dbReference type="EMBL" id="EFP03627.1"/>
    </source>
</evidence>
<name>E3MJH9_CAERE</name>
<dbReference type="KEGG" id="crq:GCK72_025455"/>
<sequence length="102" mass="11956">MSKVEVVEEPRKLAVRVIKQNHLEIHYFIKPNTPMRLLKRQFARELAMDINKLCFLFGEHFVAFNDTAEKMGLRNLDVIRVFEIAVEQPGVYGVVQKRRTAE</sequence>
<dbReference type="HOGENOM" id="CLU_2280060_0_0_1"/>
<dbReference type="RefSeq" id="XP_003103656.1">
    <property type="nucleotide sequence ID" value="XM_003103608.1"/>
</dbReference>
<accession>E3MJH9</accession>
<dbReference type="Gene3D" id="3.10.20.90">
    <property type="entry name" value="Phosphatidylinositol 3-kinase Catalytic Subunit, Chain A, domain 1"/>
    <property type="match status" value="1"/>
</dbReference>
<protein>
    <recommendedName>
        <fullName evidence="5">Rad60/SUMO-like domain-containing protein</fullName>
    </recommendedName>
</protein>
<evidence type="ECO:0000313" key="3">
    <source>
        <dbReference type="Proteomes" id="UP000008281"/>
    </source>
</evidence>
<evidence type="ECO:0008006" key="5">
    <source>
        <dbReference type="Google" id="ProtNLM"/>
    </source>
</evidence>